<proteinExistence type="predicted"/>
<comment type="caution">
    <text evidence="1">The sequence shown here is derived from an EMBL/GenBank/DDBJ whole genome shotgun (WGS) entry which is preliminary data.</text>
</comment>
<dbReference type="EMBL" id="BQXS01000001">
    <property type="protein sequence ID" value="GKT27330.1"/>
    <property type="molecule type" value="Genomic_DNA"/>
</dbReference>
<organism evidence="1 2">
    <name type="scientific">Aduncisulcus paluster</name>
    <dbReference type="NCBI Taxonomy" id="2918883"/>
    <lineage>
        <taxon>Eukaryota</taxon>
        <taxon>Metamonada</taxon>
        <taxon>Carpediemonas-like organisms</taxon>
        <taxon>Aduncisulcus</taxon>
    </lineage>
</organism>
<evidence type="ECO:0000313" key="1">
    <source>
        <dbReference type="EMBL" id="GKT27330.1"/>
    </source>
</evidence>
<evidence type="ECO:0000313" key="2">
    <source>
        <dbReference type="Proteomes" id="UP001057375"/>
    </source>
</evidence>
<accession>A0ABQ5K7M2</accession>
<protein>
    <submittedName>
        <fullName evidence="1">Uncharacterized protein</fullName>
    </submittedName>
</protein>
<gene>
    <name evidence="1" type="ORF">ADUPG1_000001</name>
</gene>
<dbReference type="Proteomes" id="UP001057375">
    <property type="component" value="Unassembled WGS sequence"/>
</dbReference>
<reference evidence="1" key="1">
    <citation type="submission" date="2022-03" db="EMBL/GenBank/DDBJ databases">
        <title>Draft genome sequence of Aduncisulcus paluster, a free-living microaerophilic Fornicata.</title>
        <authorList>
            <person name="Yuyama I."/>
            <person name="Kume K."/>
            <person name="Tamura T."/>
            <person name="Inagaki Y."/>
            <person name="Hashimoto T."/>
        </authorList>
    </citation>
    <scope>NUCLEOTIDE SEQUENCE</scope>
    <source>
        <strain evidence="1">NY0171</strain>
    </source>
</reference>
<sequence length="165" mass="17786">MKYDSDRFHFSHDIVTASNRLSITLIVHLTLTIEGNELILEDDDVFTMGSSLISWTNSSGTLTVSSPVSTNGSVTIDTIELSRSAFYGLSIDESLIITGLSENSSALSISGAIESDGSYFRKYSWHFDTVTLSDTLTADSVSIGSAANTSLSISTPVIVIKIKYQ</sequence>
<keyword evidence="2" id="KW-1185">Reference proteome</keyword>
<name>A0ABQ5K7M2_9EUKA</name>